<dbReference type="InterPro" id="IPR006202">
    <property type="entry name" value="Neur_chan_lig-bd"/>
</dbReference>
<name>A0A368G175_ANCCA</name>
<dbReference type="GO" id="GO:0016020">
    <property type="term" value="C:membrane"/>
    <property type="evidence" value="ECO:0007669"/>
    <property type="project" value="InterPro"/>
</dbReference>
<dbReference type="GO" id="GO:0004888">
    <property type="term" value="F:transmembrane signaling receptor activity"/>
    <property type="evidence" value="ECO:0007669"/>
    <property type="project" value="InterPro"/>
</dbReference>
<dbReference type="STRING" id="29170.A0A368G175"/>
<dbReference type="AlphaFoldDB" id="A0A368G175"/>
<organism evidence="2 3">
    <name type="scientific">Ancylostoma caninum</name>
    <name type="common">Dog hookworm</name>
    <dbReference type="NCBI Taxonomy" id="29170"/>
    <lineage>
        <taxon>Eukaryota</taxon>
        <taxon>Metazoa</taxon>
        <taxon>Ecdysozoa</taxon>
        <taxon>Nematoda</taxon>
        <taxon>Chromadorea</taxon>
        <taxon>Rhabditida</taxon>
        <taxon>Rhabditina</taxon>
        <taxon>Rhabditomorpha</taxon>
        <taxon>Strongyloidea</taxon>
        <taxon>Ancylostomatidae</taxon>
        <taxon>Ancylostomatinae</taxon>
        <taxon>Ancylostoma</taxon>
    </lineage>
</organism>
<feature type="domain" description="Neurotransmitter-gated ion-channel ligand-binding" evidence="1">
    <location>
        <begin position="46"/>
        <end position="147"/>
    </location>
</feature>
<dbReference type="SUPFAM" id="SSF63712">
    <property type="entry name" value="Nicotinic receptor ligand binding domain-like"/>
    <property type="match status" value="1"/>
</dbReference>
<evidence type="ECO:0000313" key="3">
    <source>
        <dbReference type="Proteomes" id="UP000252519"/>
    </source>
</evidence>
<dbReference type="OrthoDB" id="5975154at2759"/>
<dbReference type="Gene3D" id="2.70.170.10">
    <property type="entry name" value="Neurotransmitter-gated ion-channel ligand-binding domain"/>
    <property type="match status" value="1"/>
</dbReference>
<comment type="caution">
    <text evidence="2">The sequence shown here is derived from an EMBL/GenBank/DDBJ whole genome shotgun (WGS) entry which is preliminary data.</text>
</comment>
<evidence type="ECO:0000313" key="2">
    <source>
        <dbReference type="EMBL" id="RCN38191.1"/>
    </source>
</evidence>
<dbReference type="EMBL" id="JOJR01000416">
    <property type="protein sequence ID" value="RCN38191.1"/>
    <property type="molecule type" value="Genomic_DNA"/>
</dbReference>
<dbReference type="PANTHER" id="PTHR18945">
    <property type="entry name" value="NEUROTRANSMITTER GATED ION CHANNEL"/>
    <property type="match status" value="1"/>
</dbReference>
<accession>A0A368G175</accession>
<keyword evidence="3" id="KW-1185">Reference proteome</keyword>
<dbReference type="InterPro" id="IPR006201">
    <property type="entry name" value="Neur_channel"/>
</dbReference>
<dbReference type="Proteomes" id="UP000252519">
    <property type="component" value="Unassembled WGS sequence"/>
</dbReference>
<proteinExistence type="predicted"/>
<evidence type="ECO:0000259" key="1">
    <source>
        <dbReference type="Pfam" id="PF02931"/>
    </source>
</evidence>
<sequence>MVENCSSVVTCEWGLASTLLDYFFKPLLKQLLRNKQLLEQSTDGTEERLYRSLLSPDRYEKDVRPTTHHSKPTNVTFGFLLNQIVEMDERNQVLTTRSWLNINWIDQRLMWNHSQWEGIKTIYIPHQRLWKPDIILVNKSVYFKKMNQEGIVVGSMQRLVSSCSSKVAISAQG</sequence>
<reference evidence="2 3" key="1">
    <citation type="submission" date="2014-10" db="EMBL/GenBank/DDBJ databases">
        <title>Draft genome of the hookworm Ancylostoma caninum.</title>
        <authorList>
            <person name="Mitreva M."/>
        </authorList>
    </citation>
    <scope>NUCLEOTIDE SEQUENCE [LARGE SCALE GENOMIC DNA]</scope>
    <source>
        <strain evidence="2 3">Baltimore</strain>
    </source>
</reference>
<protein>
    <submittedName>
        <fullName evidence="2">Neurotransmitter-gated ion-channel ligand binding domain protein</fullName>
    </submittedName>
</protein>
<dbReference type="InterPro" id="IPR036734">
    <property type="entry name" value="Neur_chan_lig-bd_sf"/>
</dbReference>
<dbReference type="GO" id="GO:0005230">
    <property type="term" value="F:extracellular ligand-gated monoatomic ion channel activity"/>
    <property type="evidence" value="ECO:0007669"/>
    <property type="project" value="InterPro"/>
</dbReference>
<dbReference type="Pfam" id="PF02931">
    <property type="entry name" value="Neur_chan_LBD"/>
    <property type="match status" value="1"/>
</dbReference>
<gene>
    <name evidence="2" type="ORF">ANCCAN_15890</name>
</gene>